<dbReference type="AlphaFoldDB" id="A0A0L7REM6"/>
<keyword evidence="3" id="KW-1185">Reference proteome</keyword>
<evidence type="ECO:0000313" key="3">
    <source>
        <dbReference type="Proteomes" id="UP000053825"/>
    </source>
</evidence>
<feature type="non-terminal residue" evidence="2">
    <location>
        <position position="1"/>
    </location>
</feature>
<protein>
    <recommendedName>
        <fullName evidence="1">Mos1 transposase HTH domain-containing protein</fullName>
    </recommendedName>
</protein>
<evidence type="ECO:0000259" key="1">
    <source>
        <dbReference type="Pfam" id="PF17906"/>
    </source>
</evidence>
<dbReference type="STRING" id="597456.A0A0L7REM6"/>
<evidence type="ECO:0000313" key="2">
    <source>
        <dbReference type="EMBL" id="KOC69279.1"/>
    </source>
</evidence>
<feature type="domain" description="Mos1 transposase HTH" evidence="1">
    <location>
        <begin position="2"/>
        <end position="36"/>
    </location>
</feature>
<proteinExistence type="predicted"/>
<organism evidence="2 3">
    <name type="scientific">Habropoda laboriosa</name>
    <dbReference type="NCBI Taxonomy" id="597456"/>
    <lineage>
        <taxon>Eukaryota</taxon>
        <taxon>Metazoa</taxon>
        <taxon>Ecdysozoa</taxon>
        <taxon>Arthropoda</taxon>
        <taxon>Hexapoda</taxon>
        <taxon>Insecta</taxon>
        <taxon>Pterygota</taxon>
        <taxon>Neoptera</taxon>
        <taxon>Endopterygota</taxon>
        <taxon>Hymenoptera</taxon>
        <taxon>Apocrita</taxon>
        <taxon>Aculeata</taxon>
        <taxon>Apoidea</taxon>
        <taxon>Anthophila</taxon>
        <taxon>Apidae</taxon>
        <taxon>Habropoda</taxon>
    </lineage>
</organism>
<accession>A0A0L7REM6</accession>
<name>A0A0L7REM6_9HYME</name>
<dbReference type="EMBL" id="KQ414609">
    <property type="protein sequence ID" value="KOC69279.1"/>
    <property type="molecule type" value="Genomic_DNA"/>
</dbReference>
<dbReference type="InterPro" id="IPR041426">
    <property type="entry name" value="Mos1_HTH"/>
</dbReference>
<sequence length="74" mass="8788">LRKSASETFTLMQQAYDNECLSQTTVYKWYRNFRDGSELLETDQDDRFSTSITDENVQCCVRDLVAKDWRKHAE</sequence>
<dbReference type="Pfam" id="PF17906">
    <property type="entry name" value="HTH_48"/>
    <property type="match status" value="1"/>
</dbReference>
<dbReference type="Proteomes" id="UP000053825">
    <property type="component" value="Unassembled WGS sequence"/>
</dbReference>
<reference evidence="2 3" key="1">
    <citation type="submission" date="2015-07" db="EMBL/GenBank/DDBJ databases">
        <title>The genome of Habropoda laboriosa.</title>
        <authorList>
            <person name="Pan H."/>
            <person name="Kapheim K."/>
        </authorList>
    </citation>
    <scope>NUCLEOTIDE SEQUENCE [LARGE SCALE GENOMIC DNA]</scope>
    <source>
        <strain evidence="2">0110345459</strain>
    </source>
</reference>
<dbReference type="Gene3D" id="1.10.10.1450">
    <property type="match status" value="1"/>
</dbReference>
<gene>
    <name evidence="2" type="ORF">WH47_05942</name>
</gene>